<gene>
    <name evidence="12" type="primary">fliH</name>
    <name evidence="12" type="ORF">FAZ69_10005</name>
</gene>
<keyword evidence="12" id="KW-0969">Cilium</keyword>
<evidence type="ECO:0000256" key="1">
    <source>
        <dbReference type="ARBA" id="ARBA00003041"/>
    </source>
</evidence>
<keyword evidence="13" id="KW-1185">Reference proteome</keyword>
<evidence type="ECO:0000256" key="6">
    <source>
        <dbReference type="ARBA" id="ARBA00022490"/>
    </source>
</evidence>
<dbReference type="InterPro" id="IPR018035">
    <property type="entry name" value="Flagellar_FliH/T3SS_HrpE"/>
</dbReference>
<evidence type="ECO:0000256" key="4">
    <source>
        <dbReference type="ARBA" id="ARBA00016507"/>
    </source>
</evidence>
<reference evidence="12 13" key="1">
    <citation type="submission" date="2019-04" db="EMBL/GenBank/DDBJ databases">
        <title>Trinickia sp. 7GSK02, isolated from subtropical forest soil.</title>
        <authorList>
            <person name="Gao Z.-H."/>
            <person name="Qiu L.-H."/>
        </authorList>
    </citation>
    <scope>NUCLEOTIDE SEQUENCE [LARGE SCALE GENOMIC DNA]</scope>
    <source>
        <strain evidence="12 13">7GSK02</strain>
    </source>
</reference>
<evidence type="ECO:0000256" key="10">
    <source>
        <dbReference type="SAM" id="MobiDB-lite"/>
    </source>
</evidence>
<dbReference type="GO" id="GO:0015031">
    <property type="term" value="P:protein transport"/>
    <property type="evidence" value="ECO:0007669"/>
    <property type="project" value="UniProtKB-KW"/>
</dbReference>
<evidence type="ECO:0000313" key="13">
    <source>
        <dbReference type="Proteomes" id="UP000305539"/>
    </source>
</evidence>
<keyword evidence="7" id="KW-1005">Bacterial flagellum biogenesis</keyword>
<dbReference type="OrthoDB" id="5296952at2"/>
<evidence type="ECO:0000259" key="11">
    <source>
        <dbReference type="Pfam" id="PF02108"/>
    </source>
</evidence>
<dbReference type="NCBIfam" id="NF004270">
    <property type="entry name" value="PRK05687.2-1"/>
    <property type="match status" value="1"/>
</dbReference>
<dbReference type="InterPro" id="IPR051472">
    <property type="entry name" value="T3SS_Stator/FliH"/>
</dbReference>
<keyword evidence="5" id="KW-0813">Transport</keyword>
<comment type="caution">
    <text evidence="12">The sequence shown here is derived from an EMBL/GenBank/DDBJ whole genome shotgun (WGS) entry which is preliminary data.</text>
</comment>
<evidence type="ECO:0000256" key="5">
    <source>
        <dbReference type="ARBA" id="ARBA00022448"/>
    </source>
</evidence>
<keyword evidence="6" id="KW-0963">Cytoplasm</keyword>
<name>A0A4V5PJP7_9BURK</name>
<feature type="compositionally biased region" description="Basic and acidic residues" evidence="10">
    <location>
        <begin position="1"/>
        <end position="15"/>
    </location>
</feature>
<accession>A0A4V5PJP7</accession>
<evidence type="ECO:0000256" key="7">
    <source>
        <dbReference type="ARBA" id="ARBA00022795"/>
    </source>
</evidence>
<dbReference type="GO" id="GO:0009288">
    <property type="term" value="C:bacterial-type flagellum"/>
    <property type="evidence" value="ECO:0007669"/>
    <property type="project" value="InterPro"/>
</dbReference>
<dbReference type="GO" id="GO:0003774">
    <property type="term" value="F:cytoskeletal motor activity"/>
    <property type="evidence" value="ECO:0007669"/>
    <property type="project" value="InterPro"/>
</dbReference>
<dbReference type="PANTHER" id="PTHR34982">
    <property type="entry name" value="YOP PROTEINS TRANSLOCATION PROTEIN L"/>
    <property type="match status" value="1"/>
</dbReference>
<dbReference type="GO" id="GO:0044781">
    <property type="term" value="P:bacterial-type flagellum organization"/>
    <property type="evidence" value="ECO:0007669"/>
    <property type="project" value="UniProtKB-KW"/>
</dbReference>
<comment type="subcellular location">
    <subcellularLocation>
        <location evidence="2">Cytoplasm</location>
    </subcellularLocation>
</comment>
<proteinExistence type="inferred from homology"/>
<comment type="function">
    <text evidence="1">Needed for flagellar regrowth and assembly.</text>
</comment>
<keyword evidence="12" id="KW-0282">Flagellum</keyword>
<dbReference type="GO" id="GO:0071973">
    <property type="term" value="P:bacterial-type flagellum-dependent cell motility"/>
    <property type="evidence" value="ECO:0007669"/>
    <property type="project" value="InterPro"/>
</dbReference>
<dbReference type="PANTHER" id="PTHR34982:SF1">
    <property type="entry name" value="FLAGELLAR ASSEMBLY PROTEIN FLIH"/>
    <property type="match status" value="1"/>
</dbReference>
<evidence type="ECO:0000256" key="3">
    <source>
        <dbReference type="ARBA" id="ARBA00006602"/>
    </source>
</evidence>
<evidence type="ECO:0000256" key="8">
    <source>
        <dbReference type="ARBA" id="ARBA00022927"/>
    </source>
</evidence>
<evidence type="ECO:0000256" key="9">
    <source>
        <dbReference type="ARBA" id="ARBA00023225"/>
    </source>
</evidence>
<sequence length="272" mass="28387">MSDRREPPSSRRELPPKGAAGVLGGGPAHTGEPPPEGAASAPGGGPARTGPGSGRSKETLSAYQRWEMASFDPAPPSNEEPFDDGAFEAELQRLRDAAHSQGVASGHVAGQALGYQAGFEQGYAQGFEKGQAEALLAAERLAAIAEAFKSALVGVEAHLAENLVELALDIAQQAVRHHVTHDPAALLDAAREVLAAEPALTGAPTLIVNPADMPVVEAYLQEELKRGGWHVRTDASIERGGCRAQAASGEVDATMKTRWERVAAALGKVNTW</sequence>
<comment type="similarity">
    <text evidence="3">Belongs to the FliH family.</text>
</comment>
<protein>
    <recommendedName>
        <fullName evidence="4">Flagellar assembly protein FliH</fullName>
    </recommendedName>
</protein>
<dbReference type="RefSeq" id="WP_136893888.1">
    <property type="nucleotide sequence ID" value="NZ_SWJE01000005.1"/>
</dbReference>
<dbReference type="Proteomes" id="UP000305539">
    <property type="component" value="Unassembled WGS sequence"/>
</dbReference>
<keyword evidence="9" id="KW-1006">Bacterial flagellum protein export</keyword>
<dbReference type="AlphaFoldDB" id="A0A4V5PJP7"/>
<dbReference type="GO" id="GO:0005829">
    <property type="term" value="C:cytosol"/>
    <property type="evidence" value="ECO:0007669"/>
    <property type="project" value="TreeGrafter"/>
</dbReference>
<evidence type="ECO:0000256" key="2">
    <source>
        <dbReference type="ARBA" id="ARBA00004496"/>
    </source>
</evidence>
<dbReference type="PRINTS" id="PR01003">
    <property type="entry name" value="FLGFLIH"/>
</dbReference>
<keyword evidence="12" id="KW-0966">Cell projection</keyword>
<feature type="region of interest" description="Disordered" evidence="10">
    <location>
        <begin position="1"/>
        <end position="63"/>
    </location>
</feature>
<dbReference type="EMBL" id="SWJE01000005">
    <property type="protein sequence ID" value="TKC89280.1"/>
    <property type="molecule type" value="Genomic_DNA"/>
</dbReference>
<keyword evidence="8" id="KW-0653">Protein transport</keyword>
<evidence type="ECO:0000313" key="12">
    <source>
        <dbReference type="EMBL" id="TKC89280.1"/>
    </source>
</evidence>
<organism evidence="12 13">
    <name type="scientific">Trinickia terrae</name>
    <dbReference type="NCBI Taxonomy" id="2571161"/>
    <lineage>
        <taxon>Bacteria</taxon>
        <taxon>Pseudomonadati</taxon>
        <taxon>Pseudomonadota</taxon>
        <taxon>Betaproteobacteria</taxon>
        <taxon>Burkholderiales</taxon>
        <taxon>Burkholderiaceae</taxon>
        <taxon>Trinickia</taxon>
    </lineage>
</organism>
<dbReference type="Pfam" id="PF02108">
    <property type="entry name" value="FliH"/>
    <property type="match status" value="1"/>
</dbReference>
<feature type="compositionally biased region" description="Gly residues" evidence="10">
    <location>
        <begin position="42"/>
        <end position="53"/>
    </location>
</feature>
<feature type="domain" description="Flagellar assembly protein FliH/Type III secretion system HrpE" evidence="11">
    <location>
        <begin position="138"/>
        <end position="262"/>
    </location>
</feature>
<dbReference type="InterPro" id="IPR000563">
    <property type="entry name" value="Flag_FliH"/>
</dbReference>